<name>A0ABX1JFQ4_9PSEU</name>
<organism evidence="2 3">
    <name type="scientific">Amycolatopsis acididurans</name>
    <dbReference type="NCBI Taxonomy" id="2724524"/>
    <lineage>
        <taxon>Bacteria</taxon>
        <taxon>Bacillati</taxon>
        <taxon>Actinomycetota</taxon>
        <taxon>Actinomycetes</taxon>
        <taxon>Pseudonocardiales</taxon>
        <taxon>Pseudonocardiaceae</taxon>
        <taxon>Amycolatopsis</taxon>
    </lineage>
</organism>
<evidence type="ECO:0000313" key="3">
    <source>
        <dbReference type="Proteomes" id="UP000715441"/>
    </source>
</evidence>
<evidence type="ECO:0000313" key="2">
    <source>
        <dbReference type="EMBL" id="NKQ57346.1"/>
    </source>
</evidence>
<dbReference type="Pfam" id="PF14258">
    <property type="entry name" value="DUF4350"/>
    <property type="match status" value="1"/>
</dbReference>
<dbReference type="Proteomes" id="UP000715441">
    <property type="component" value="Unassembled WGS sequence"/>
</dbReference>
<proteinExistence type="predicted"/>
<dbReference type="RefSeq" id="WP_168520373.1">
    <property type="nucleotide sequence ID" value="NZ_JAAXLS010000035.1"/>
</dbReference>
<sequence>MTSVSPDARRIWRAARAPVLIALVILFATVVAVFAKGGGQHGELDPASADPNGSRALATLLQQRGVRITTTRTVEETRRALAADPRSSLLVTDPGLVEPATLAEVRGRAAETVLVAPSAETLDLLLPGAVVTGQTDPGVRSPGCTVAAAVAAGDVMLGGTEYEARGRDRSCYGGSLLQAGTTTLLGANTPLTNSALDQQGDAALAMRLLGRHTTLVWYLPSPSDPGSGVPPRSLLDLLPKPWLFGAIQLAVAAVLFALWRLRRLGPVVSEPLPVVVRAAETVEGRARLYRRSGSPAYAAQALREATIARLLPVLGLGAGAEPAAVLNAVTARCGRDAAPLLYGPAPEDDASLVRLANELDRLTREVRES</sequence>
<gene>
    <name evidence="2" type="ORF">HFP15_31225</name>
</gene>
<reference evidence="2 3" key="1">
    <citation type="submission" date="2020-04" db="EMBL/GenBank/DDBJ databases">
        <title>Novel species.</title>
        <authorList>
            <person name="Teo W.F.A."/>
            <person name="Lipun K."/>
            <person name="Srisuk N."/>
            <person name="Duangmal K."/>
        </authorList>
    </citation>
    <scope>NUCLEOTIDE SEQUENCE [LARGE SCALE GENOMIC DNA]</scope>
    <source>
        <strain evidence="2 3">K13G38</strain>
    </source>
</reference>
<accession>A0ABX1JFQ4</accession>
<feature type="domain" description="DUF4350" evidence="1">
    <location>
        <begin position="46"/>
        <end position="209"/>
    </location>
</feature>
<dbReference type="InterPro" id="IPR025646">
    <property type="entry name" value="DUF4350"/>
</dbReference>
<dbReference type="EMBL" id="JAAXLS010000035">
    <property type="protein sequence ID" value="NKQ57346.1"/>
    <property type="molecule type" value="Genomic_DNA"/>
</dbReference>
<evidence type="ECO:0000259" key="1">
    <source>
        <dbReference type="Pfam" id="PF14258"/>
    </source>
</evidence>
<protein>
    <submittedName>
        <fullName evidence="2">DUF4350 domain-containing protein</fullName>
    </submittedName>
</protein>
<keyword evidence="3" id="KW-1185">Reference proteome</keyword>
<comment type="caution">
    <text evidence="2">The sequence shown here is derived from an EMBL/GenBank/DDBJ whole genome shotgun (WGS) entry which is preliminary data.</text>
</comment>